<evidence type="ECO:0000313" key="3">
    <source>
        <dbReference type="EMBL" id="CAG8489137.1"/>
    </source>
</evidence>
<organism evidence="3 4">
    <name type="scientific">Ambispora leptoticha</name>
    <dbReference type="NCBI Taxonomy" id="144679"/>
    <lineage>
        <taxon>Eukaryota</taxon>
        <taxon>Fungi</taxon>
        <taxon>Fungi incertae sedis</taxon>
        <taxon>Mucoromycota</taxon>
        <taxon>Glomeromycotina</taxon>
        <taxon>Glomeromycetes</taxon>
        <taxon>Archaeosporales</taxon>
        <taxon>Ambisporaceae</taxon>
        <taxon>Ambispora</taxon>
    </lineage>
</organism>
<keyword evidence="1" id="KW-0812">Transmembrane</keyword>
<feature type="transmembrane region" description="Helical" evidence="1">
    <location>
        <begin position="185"/>
        <end position="206"/>
    </location>
</feature>
<accession>A0A9N8WPA3</accession>
<feature type="transmembrane region" description="Helical" evidence="1">
    <location>
        <begin position="277"/>
        <end position="296"/>
    </location>
</feature>
<gene>
    <name evidence="3" type="ORF">ALEPTO_LOCUS2888</name>
</gene>
<comment type="caution">
    <text evidence="3">The sequence shown here is derived from an EMBL/GenBank/DDBJ whole genome shotgun (WGS) entry which is preliminary data.</text>
</comment>
<keyword evidence="4" id="KW-1185">Reference proteome</keyword>
<proteinExistence type="predicted"/>
<feature type="transmembrane region" description="Helical" evidence="1">
    <location>
        <begin position="317"/>
        <end position="338"/>
    </location>
</feature>
<feature type="transmembrane region" description="Helical" evidence="1">
    <location>
        <begin position="159"/>
        <end position="179"/>
    </location>
</feature>
<keyword evidence="1" id="KW-1133">Transmembrane helix</keyword>
<evidence type="ECO:0000313" key="4">
    <source>
        <dbReference type="Proteomes" id="UP000789508"/>
    </source>
</evidence>
<dbReference type="EMBL" id="CAJVPS010000484">
    <property type="protein sequence ID" value="CAG8489137.1"/>
    <property type="molecule type" value="Genomic_DNA"/>
</dbReference>
<evidence type="ECO:0000256" key="2">
    <source>
        <dbReference type="SAM" id="SignalP"/>
    </source>
</evidence>
<keyword evidence="1" id="KW-0472">Membrane</keyword>
<name>A0A9N8WPA3_9GLOM</name>
<keyword evidence="2" id="KW-0732">Signal</keyword>
<sequence length="348" mass="38820">MSFGGFLAVTISLLALAVLVVTFPKPGKLPTQVPSDSTGLPTWHGPTDYDQNRRYSIFTFSFVLQTFAAVYAFKWANNTANIPKKVVSYFSDGISKTRTTTFNRLLAFYALFTALAALALIAFDIGKLWEAFGLWHNLWEVAILTLLNQSGEIKSVTRYVLGLGTYFLGVNSIVLFLNWPFDAVFFKFQGLIADFALVIFYTRIYLNTRKHIGEEVGEQLPLNIEEYENVGGSNEEASKPVLIEHPKQLLLLVAASLVHVLGNLSNTILPESATADLLFNISYTITFPLYVLYVYLDTHCASVLPQKRIYLPQPAAWKTAVIFIWSSFFALLSIRSLLSAVGGDDKQN</sequence>
<feature type="transmembrane region" description="Helical" evidence="1">
    <location>
        <begin position="249"/>
        <end position="265"/>
    </location>
</feature>
<evidence type="ECO:0000256" key="1">
    <source>
        <dbReference type="SAM" id="Phobius"/>
    </source>
</evidence>
<dbReference type="Proteomes" id="UP000789508">
    <property type="component" value="Unassembled WGS sequence"/>
</dbReference>
<feature type="transmembrane region" description="Helical" evidence="1">
    <location>
        <begin position="55"/>
        <end position="76"/>
    </location>
</feature>
<dbReference type="OrthoDB" id="2327125at2759"/>
<dbReference type="AlphaFoldDB" id="A0A9N8WPA3"/>
<feature type="chain" id="PRO_5040258108" evidence="2">
    <location>
        <begin position="23"/>
        <end position="348"/>
    </location>
</feature>
<protein>
    <submittedName>
        <fullName evidence="3">12872_t:CDS:1</fullName>
    </submittedName>
</protein>
<reference evidence="3" key="1">
    <citation type="submission" date="2021-06" db="EMBL/GenBank/DDBJ databases">
        <authorList>
            <person name="Kallberg Y."/>
            <person name="Tangrot J."/>
            <person name="Rosling A."/>
        </authorList>
    </citation>
    <scope>NUCLEOTIDE SEQUENCE</scope>
    <source>
        <strain evidence="3">FL130A</strain>
    </source>
</reference>
<feature type="transmembrane region" description="Helical" evidence="1">
    <location>
        <begin position="105"/>
        <end position="123"/>
    </location>
</feature>
<feature type="signal peptide" evidence="2">
    <location>
        <begin position="1"/>
        <end position="22"/>
    </location>
</feature>